<gene>
    <name evidence="1" type="ORF">C8046_00580</name>
</gene>
<dbReference type="RefSeq" id="WP_109230635.1">
    <property type="nucleotide sequence ID" value="NZ_PYHR01000002.1"/>
</dbReference>
<organism evidence="1 2">
    <name type="scientific">Serinibacter arcticus</name>
    <dbReference type="NCBI Taxonomy" id="1655435"/>
    <lineage>
        <taxon>Bacteria</taxon>
        <taxon>Bacillati</taxon>
        <taxon>Actinomycetota</taxon>
        <taxon>Actinomycetes</taxon>
        <taxon>Micrococcales</taxon>
        <taxon>Beutenbergiaceae</taxon>
        <taxon>Serinibacter</taxon>
    </lineage>
</organism>
<dbReference type="OrthoDB" id="3571220at2"/>
<keyword evidence="2" id="KW-1185">Reference proteome</keyword>
<dbReference type="EMBL" id="PYHR01000002">
    <property type="protein sequence ID" value="PWD52253.1"/>
    <property type="molecule type" value="Genomic_DNA"/>
</dbReference>
<comment type="caution">
    <text evidence="1">The sequence shown here is derived from an EMBL/GenBank/DDBJ whole genome shotgun (WGS) entry which is preliminary data.</text>
</comment>
<proteinExistence type="predicted"/>
<reference evidence="1 2" key="1">
    <citation type="submission" date="2018-03" db="EMBL/GenBank/DDBJ databases">
        <title>Genome assembly of novel Miniimonas species PCH200.</title>
        <authorList>
            <person name="Thakur V."/>
            <person name="Kumar V."/>
            <person name="Singh D."/>
        </authorList>
    </citation>
    <scope>NUCLEOTIDE SEQUENCE [LARGE SCALE GENOMIC DNA]</scope>
    <source>
        <strain evidence="1 2">PCH200</strain>
    </source>
</reference>
<protein>
    <submittedName>
        <fullName evidence="1">Uncharacterized protein</fullName>
    </submittedName>
</protein>
<dbReference type="Proteomes" id="UP000245166">
    <property type="component" value="Unassembled WGS sequence"/>
</dbReference>
<dbReference type="AlphaFoldDB" id="A0A2U1ZZ95"/>
<name>A0A2U1ZZ95_9MICO</name>
<evidence type="ECO:0000313" key="1">
    <source>
        <dbReference type="EMBL" id="PWD52253.1"/>
    </source>
</evidence>
<evidence type="ECO:0000313" key="2">
    <source>
        <dbReference type="Proteomes" id="UP000245166"/>
    </source>
</evidence>
<accession>A0A2U1ZZ95</accession>
<sequence length="208" mass="21531">MSTWRFDGAILGVGSTSGVRVVVGLWRTTPFGAFADAMVADASGHRTLVAPRSDVATFIADTYSFDEVVVAPVRASLTREAVTFAGGGLDLAVRLGGRDVLGRALRLLPPALATSPALARVISPAADVLAGVRTWGTAGHDRTEAYGATDRRHATGLTGSWHGTDLGALSRVDPPVTFGFSSTPAAPGITRVTTTVAAAGRHRRRGGR</sequence>